<dbReference type="OrthoDB" id="725917at2"/>
<evidence type="ECO:0000313" key="1">
    <source>
        <dbReference type="EMBL" id="RXR20461.1"/>
    </source>
</evidence>
<dbReference type="AlphaFoldDB" id="A0A4V1N247"/>
<dbReference type="EMBL" id="SBKO01000001">
    <property type="protein sequence ID" value="RXR20461.1"/>
    <property type="molecule type" value="Genomic_DNA"/>
</dbReference>
<dbReference type="PROSITE" id="PS51257">
    <property type="entry name" value="PROKAR_LIPOPROTEIN"/>
    <property type="match status" value="1"/>
</dbReference>
<sequence>MKKLKYFLPAIAMMLFSCDDYLDVNTSPNDPQLSQITPDLALANAQTGPYRTMARRMNRLGNFFMNNWGMNVNSFAVTAPPEYSLAIDNNFYSDIWDNIYLNTANLTNIINHKAVGYDNHKAIAKIMKAFYFQYLVDIYGDIPYSEAHLGSENTSPKYDDDLAIYRDLVNQVDQAIAMMNTPGAIAVGSEDVIFKGDMSRWEEFGNTLKLRLLLRQTDSGVALSTYLSDGFASLAGKSFLNADAKINPGYSKAGIAQQNPFYALLYQVDETTENQEMRFVRASKYMGDKLNSGPTDPRRGRLFSLIGGTVQGVIQGDLAVVNGGTAPASISTLGPALVKNSAQDGFVMTLAESKFLQAEAAHEGYLAGDAQTLFNEGITASMAQLGATPGTYVVDVNLVAGKGYGAIGATAAQQLEAIMYQKNIALQGGLNALESFIEYTRTGLIDTIPLTIVGATQPNKPRRLLYPNSELVGNTANVPAQSVNSAFSTGPFWY</sequence>
<keyword evidence="1" id="KW-0449">Lipoprotein</keyword>
<dbReference type="InterPro" id="IPR011990">
    <property type="entry name" value="TPR-like_helical_dom_sf"/>
</dbReference>
<dbReference type="InterPro" id="IPR041662">
    <property type="entry name" value="SusD-like_2"/>
</dbReference>
<protein>
    <submittedName>
        <fullName evidence="1">SusD/RagB family nutrient-binding outer membrane lipoprotein</fullName>
    </submittedName>
</protein>
<evidence type="ECO:0000313" key="2">
    <source>
        <dbReference type="Proteomes" id="UP000290283"/>
    </source>
</evidence>
<name>A0A4V1N247_9FLAO</name>
<dbReference type="Pfam" id="PF12771">
    <property type="entry name" value="SusD-like_2"/>
    <property type="match status" value="1"/>
</dbReference>
<proteinExistence type="predicted"/>
<dbReference type="Proteomes" id="UP000290283">
    <property type="component" value="Unassembled WGS sequence"/>
</dbReference>
<reference evidence="2" key="1">
    <citation type="submission" date="2019-01" db="EMBL/GenBank/DDBJ databases">
        <title>Cytophagaceae bacterium strain CAR-16.</title>
        <authorList>
            <person name="Chen W.-M."/>
        </authorList>
    </citation>
    <scope>NUCLEOTIDE SEQUENCE [LARGE SCALE GENOMIC DNA]</scope>
    <source>
        <strain evidence="2">LLJ-11</strain>
    </source>
</reference>
<dbReference type="Gene3D" id="1.25.40.390">
    <property type="match status" value="1"/>
</dbReference>
<dbReference type="RefSeq" id="WP_129433201.1">
    <property type="nucleotide sequence ID" value="NZ_SBKO01000001.1"/>
</dbReference>
<comment type="caution">
    <text evidence="1">The sequence shown here is derived from an EMBL/GenBank/DDBJ whole genome shotgun (WGS) entry which is preliminary data.</text>
</comment>
<dbReference type="SUPFAM" id="SSF48452">
    <property type="entry name" value="TPR-like"/>
    <property type="match status" value="1"/>
</dbReference>
<accession>A0A4V1N247</accession>
<organism evidence="1 2">
    <name type="scientific">Flavobacterium amnicola</name>
    <dbReference type="NCBI Taxonomy" id="2506422"/>
    <lineage>
        <taxon>Bacteria</taxon>
        <taxon>Pseudomonadati</taxon>
        <taxon>Bacteroidota</taxon>
        <taxon>Flavobacteriia</taxon>
        <taxon>Flavobacteriales</taxon>
        <taxon>Flavobacteriaceae</taxon>
        <taxon>Flavobacterium</taxon>
    </lineage>
</organism>
<gene>
    <name evidence="1" type="ORF">EQG63_00590</name>
</gene>
<keyword evidence="2" id="KW-1185">Reference proteome</keyword>